<accession>A0ACB8S8S2</accession>
<sequence length="239" mass="25828">MEHFHQDHPYISDLDNLDISPQHNSFEDFHSPRFPATPSYNGSYQNSPYSVVSELDFDSKHDALGLFDADPLVVPATEDYDPNSYDPPASAGLLMFDGAFMSGVSNDDHHVSLSVTPAEDRNPYDQPSPSSSAGGQENDRSSPASSISDHPHPSPHINFNQLHVDSPYLPSIAIPSEHASPQMKPQSPPTLQIPDEPQPRQSITAPGVHIVPATPVSGGVYRNQGLIAQGASPCFSLPD</sequence>
<proteinExistence type="predicted"/>
<name>A0ACB8S8S2_9AGAM</name>
<comment type="caution">
    <text evidence="1">The sequence shown here is derived from an EMBL/GenBank/DDBJ whole genome shotgun (WGS) entry which is preliminary data.</text>
</comment>
<dbReference type="EMBL" id="MU275846">
    <property type="protein sequence ID" value="KAI0052336.1"/>
    <property type="molecule type" value="Genomic_DNA"/>
</dbReference>
<reference evidence="1" key="2">
    <citation type="journal article" date="2022" name="New Phytol.">
        <title>Evolutionary transition to the ectomycorrhizal habit in the genomes of a hyperdiverse lineage of mushroom-forming fungi.</title>
        <authorList>
            <person name="Looney B."/>
            <person name="Miyauchi S."/>
            <person name="Morin E."/>
            <person name="Drula E."/>
            <person name="Courty P.E."/>
            <person name="Kohler A."/>
            <person name="Kuo A."/>
            <person name="LaButti K."/>
            <person name="Pangilinan J."/>
            <person name="Lipzen A."/>
            <person name="Riley R."/>
            <person name="Andreopoulos W."/>
            <person name="He G."/>
            <person name="Johnson J."/>
            <person name="Nolan M."/>
            <person name="Tritt A."/>
            <person name="Barry K.W."/>
            <person name="Grigoriev I.V."/>
            <person name="Nagy L.G."/>
            <person name="Hibbett D."/>
            <person name="Henrissat B."/>
            <person name="Matheny P.B."/>
            <person name="Labbe J."/>
            <person name="Martin F.M."/>
        </authorList>
    </citation>
    <scope>NUCLEOTIDE SEQUENCE</scope>
    <source>
        <strain evidence="1">FP105234-sp</strain>
    </source>
</reference>
<evidence type="ECO:0000313" key="1">
    <source>
        <dbReference type="EMBL" id="KAI0052336.1"/>
    </source>
</evidence>
<evidence type="ECO:0000313" key="2">
    <source>
        <dbReference type="Proteomes" id="UP000814033"/>
    </source>
</evidence>
<gene>
    <name evidence="1" type="ORF">FA95DRAFT_1385844</name>
</gene>
<protein>
    <submittedName>
        <fullName evidence="1">Uncharacterized protein</fullName>
    </submittedName>
</protein>
<keyword evidence="2" id="KW-1185">Reference proteome</keyword>
<dbReference type="Proteomes" id="UP000814033">
    <property type="component" value="Unassembled WGS sequence"/>
</dbReference>
<organism evidence="1 2">
    <name type="scientific">Auriscalpium vulgare</name>
    <dbReference type="NCBI Taxonomy" id="40419"/>
    <lineage>
        <taxon>Eukaryota</taxon>
        <taxon>Fungi</taxon>
        <taxon>Dikarya</taxon>
        <taxon>Basidiomycota</taxon>
        <taxon>Agaricomycotina</taxon>
        <taxon>Agaricomycetes</taxon>
        <taxon>Russulales</taxon>
        <taxon>Auriscalpiaceae</taxon>
        <taxon>Auriscalpium</taxon>
    </lineage>
</organism>
<reference evidence="1" key="1">
    <citation type="submission" date="2021-02" db="EMBL/GenBank/DDBJ databases">
        <authorList>
            <consortium name="DOE Joint Genome Institute"/>
            <person name="Ahrendt S."/>
            <person name="Looney B.P."/>
            <person name="Miyauchi S."/>
            <person name="Morin E."/>
            <person name="Drula E."/>
            <person name="Courty P.E."/>
            <person name="Chicoki N."/>
            <person name="Fauchery L."/>
            <person name="Kohler A."/>
            <person name="Kuo A."/>
            <person name="Labutti K."/>
            <person name="Pangilinan J."/>
            <person name="Lipzen A."/>
            <person name="Riley R."/>
            <person name="Andreopoulos W."/>
            <person name="He G."/>
            <person name="Johnson J."/>
            <person name="Barry K.W."/>
            <person name="Grigoriev I.V."/>
            <person name="Nagy L."/>
            <person name="Hibbett D."/>
            <person name="Henrissat B."/>
            <person name="Matheny P.B."/>
            <person name="Labbe J."/>
            <person name="Martin F."/>
        </authorList>
    </citation>
    <scope>NUCLEOTIDE SEQUENCE</scope>
    <source>
        <strain evidence="1">FP105234-sp</strain>
    </source>
</reference>